<keyword evidence="4" id="KW-1185">Reference proteome</keyword>
<dbReference type="AlphaFoldDB" id="A0A3M2RZI6"/>
<evidence type="ECO:0000313" key="3">
    <source>
        <dbReference type="EMBL" id="RMJ10703.1"/>
    </source>
</evidence>
<evidence type="ECO:0000256" key="1">
    <source>
        <dbReference type="SAM" id="MobiDB-lite"/>
    </source>
</evidence>
<feature type="compositionally biased region" description="Low complexity" evidence="1">
    <location>
        <begin position="218"/>
        <end position="238"/>
    </location>
</feature>
<organism evidence="3 4">
    <name type="scientific">Fusarium kuroshium</name>
    <dbReference type="NCBI Taxonomy" id="2010991"/>
    <lineage>
        <taxon>Eukaryota</taxon>
        <taxon>Fungi</taxon>
        <taxon>Dikarya</taxon>
        <taxon>Ascomycota</taxon>
        <taxon>Pezizomycotina</taxon>
        <taxon>Sordariomycetes</taxon>
        <taxon>Hypocreomycetidae</taxon>
        <taxon>Hypocreales</taxon>
        <taxon>Nectriaceae</taxon>
        <taxon>Fusarium</taxon>
        <taxon>Fusarium solani species complex</taxon>
    </lineage>
</organism>
<dbReference type="EMBL" id="NKUJ01000194">
    <property type="protein sequence ID" value="RMJ10703.1"/>
    <property type="molecule type" value="Genomic_DNA"/>
</dbReference>
<dbReference type="InterPro" id="IPR029071">
    <property type="entry name" value="Ubiquitin-like_domsf"/>
</dbReference>
<feature type="compositionally biased region" description="Acidic residues" evidence="1">
    <location>
        <begin position="177"/>
        <end position="187"/>
    </location>
</feature>
<dbReference type="PROSITE" id="PS50053">
    <property type="entry name" value="UBIQUITIN_2"/>
    <property type="match status" value="1"/>
</dbReference>
<dbReference type="Gene3D" id="3.10.20.90">
    <property type="entry name" value="Phosphatidylinositol 3-kinase Catalytic Subunit, Chain A, domain 1"/>
    <property type="match status" value="1"/>
</dbReference>
<dbReference type="Proteomes" id="UP000277212">
    <property type="component" value="Unassembled WGS sequence"/>
</dbReference>
<dbReference type="SUPFAM" id="SSF54236">
    <property type="entry name" value="Ubiquitin-like"/>
    <property type="match status" value="1"/>
</dbReference>
<feature type="compositionally biased region" description="Basic and acidic residues" evidence="1">
    <location>
        <begin position="410"/>
        <end position="420"/>
    </location>
</feature>
<sequence>MADKGAASPPIVKKKLPFKPTALRRLAAPKPTPTPTQHDEKEEDVKDSDDDGLALFRRSKEMAPIVAADRERRLKRHQKHQMDVERRTREAAREKRPREESEEVVNQDEPVASDEIVPEVAGSQSSPARPRSSHVAEQPPATQDTTDRASELVTPPPSKRSRLSSSSSSKKPIPALELDDDCDDEPFPDASPTPFQRKPSTPSRAPRMARPPPPPTNVISIDSDSDSDVVSLKPSSVPASRRSTSIVELVDRTSSRQSPREPSPPPEDDEFAEYVRKAKERRDRDQALLQTSLDGKPKKEYVDILITSQVPGTRPLKLKYLFDKPFRLTRETWSSYQNKSGLSIPVDDVILTWRKKKIYNTSTLLSLGIRPQGDGRVIAEGQGSEGFEDNRSLVHVEAWTPELFQEMERNEELRRRREAGDISEEEDDQEEEPTEDVKLKVMLKSRDLEDLGLTIRPETTVETLITCFRAQRKVDPNKQIGLWWDGDRLEEHVTMEEAEIEDMDTLEVYIQ</sequence>
<feature type="compositionally biased region" description="Basic and acidic residues" evidence="1">
    <location>
        <begin position="80"/>
        <end position="99"/>
    </location>
</feature>
<dbReference type="Pfam" id="PF11976">
    <property type="entry name" value="Rad60-SLD"/>
    <property type="match status" value="1"/>
</dbReference>
<accession>A0A3M2RZI6</accession>
<comment type="caution">
    <text evidence="3">The sequence shown here is derived from an EMBL/GenBank/DDBJ whole genome shotgun (WGS) entry which is preliminary data.</text>
</comment>
<feature type="region of interest" description="Disordered" evidence="1">
    <location>
        <begin position="1"/>
        <end position="271"/>
    </location>
</feature>
<gene>
    <name evidence="3" type="ORF">CDV36_009668</name>
</gene>
<name>A0A3M2RZI6_9HYPO</name>
<feature type="compositionally biased region" description="Low complexity" evidence="1">
    <location>
        <begin position="163"/>
        <end position="172"/>
    </location>
</feature>
<feature type="region of interest" description="Disordered" evidence="1">
    <location>
        <begin position="410"/>
        <end position="436"/>
    </location>
</feature>
<dbReference type="InterPro" id="IPR022617">
    <property type="entry name" value="Rad60/SUMO-like_dom"/>
</dbReference>
<dbReference type="InterPro" id="IPR000626">
    <property type="entry name" value="Ubiquitin-like_dom"/>
</dbReference>
<dbReference type="CDD" id="cd01763">
    <property type="entry name" value="Ubl_SUMO_like"/>
    <property type="match status" value="1"/>
</dbReference>
<protein>
    <recommendedName>
        <fullName evidence="2">Ubiquitin-like domain-containing protein</fullName>
    </recommendedName>
</protein>
<proteinExistence type="predicted"/>
<feature type="compositionally biased region" description="Low complexity" evidence="1">
    <location>
        <begin position="199"/>
        <end position="208"/>
    </location>
</feature>
<reference evidence="3 4" key="1">
    <citation type="submission" date="2017-06" db="EMBL/GenBank/DDBJ databases">
        <title>Comparative genomic analysis of Ambrosia Fusariam Clade fungi.</title>
        <authorList>
            <person name="Stajich J.E."/>
            <person name="Carrillo J."/>
            <person name="Kijimoto T."/>
            <person name="Eskalen A."/>
            <person name="O'Donnell K."/>
            <person name="Kasson M."/>
        </authorList>
    </citation>
    <scope>NUCLEOTIDE SEQUENCE [LARGE SCALE GENOMIC DNA]</scope>
    <source>
        <strain evidence="3">UCR3666</strain>
    </source>
</reference>
<evidence type="ECO:0000259" key="2">
    <source>
        <dbReference type="PROSITE" id="PS50053"/>
    </source>
</evidence>
<evidence type="ECO:0000313" key="4">
    <source>
        <dbReference type="Proteomes" id="UP000277212"/>
    </source>
</evidence>
<feature type="domain" description="Ubiquitin-like" evidence="2">
    <location>
        <begin position="439"/>
        <end position="511"/>
    </location>
</feature>
<feature type="compositionally biased region" description="Acidic residues" evidence="1">
    <location>
        <begin position="421"/>
        <end position="434"/>
    </location>
</feature>
<dbReference type="OrthoDB" id="3365399at2759"/>